<feature type="transmembrane region" description="Helical" evidence="2">
    <location>
        <begin position="92"/>
        <end position="113"/>
    </location>
</feature>
<dbReference type="RefSeq" id="WP_302929675.1">
    <property type="nucleotide sequence ID" value="NZ_JAJEPW010000051.1"/>
</dbReference>
<comment type="caution">
    <text evidence="4">The sequence shown here is derived from an EMBL/GenBank/DDBJ whole genome shotgun (WGS) entry which is preliminary data.</text>
</comment>
<keyword evidence="5" id="KW-1185">Reference proteome</keyword>
<reference evidence="4" key="1">
    <citation type="submission" date="2021-10" db="EMBL/GenBank/DDBJ databases">
        <title>Anaerobic single-cell dispensing facilitates the cultivation of human gut bacteria.</title>
        <authorList>
            <person name="Afrizal A."/>
        </authorList>
    </citation>
    <scope>NUCLEOTIDE SEQUENCE</scope>
    <source>
        <strain evidence="4">CLA-AA-H272</strain>
    </source>
</reference>
<dbReference type="CDD" id="cd07341">
    <property type="entry name" value="M56_BlaR1_MecR1_like"/>
    <property type="match status" value="1"/>
</dbReference>
<dbReference type="EMBL" id="JAJEPW010000051">
    <property type="protein sequence ID" value="MCC2130507.1"/>
    <property type="molecule type" value="Genomic_DNA"/>
</dbReference>
<dbReference type="PANTHER" id="PTHR34978">
    <property type="entry name" value="POSSIBLE SENSOR-TRANSDUCER PROTEIN BLAR"/>
    <property type="match status" value="1"/>
</dbReference>
<evidence type="ECO:0000259" key="3">
    <source>
        <dbReference type="Pfam" id="PF05569"/>
    </source>
</evidence>
<evidence type="ECO:0000256" key="2">
    <source>
        <dbReference type="SAM" id="Phobius"/>
    </source>
</evidence>
<keyword evidence="2" id="KW-0472">Membrane</keyword>
<evidence type="ECO:0000256" key="1">
    <source>
        <dbReference type="SAM" id="MobiDB-lite"/>
    </source>
</evidence>
<name>A0AAE3DEY3_9FIRM</name>
<proteinExistence type="predicted"/>
<dbReference type="Proteomes" id="UP001199319">
    <property type="component" value="Unassembled WGS sequence"/>
</dbReference>
<feature type="domain" description="Peptidase M56" evidence="3">
    <location>
        <begin position="9"/>
        <end position="255"/>
    </location>
</feature>
<sequence>MLSRIFLAVAGMSANAGLLVLAILAVRLVTRRRMPKWGNCLLWGLVAVCLMCPVLPESVLSVRPQPGQAALPAAAAMETASPGAGITLTDLAWVWLVGMAAVLGWAAVSYLRLRRQVAASIRVGEQVYLCDDISSPFILGIFRPRVYLPSGLEGETLQSVLRHEGAHLRRRDHWWKPLGHLLVAVYWFHPLIWAAYVLLCRDIELACDERVVRDMNRAQRAAYSQALLDCAMPRRRRLVLCPLAFGEVGVRDRVKSVLHYRRPGVWLSAAAVLLCAALAMTFLTEPKPARTGVSPETASGQTDPDRLRETSSKALIVSSTLDPAAQRISYTVQLTEEPEDWIAQKQWYGVASYADVEIFYPEAGSYYRQTDVPHLRFYEWGLADQPTDLESQRPDTDTRYDDYIVDSVTVLSVDGEQRSTFRRVGQSLLLEEAPHYSGGSVSFHAWLQ</sequence>
<evidence type="ECO:0000313" key="5">
    <source>
        <dbReference type="Proteomes" id="UP001199319"/>
    </source>
</evidence>
<dbReference type="AlphaFoldDB" id="A0AAE3DEY3"/>
<keyword evidence="2" id="KW-0812">Transmembrane</keyword>
<dbReference type="InterPro" id="IPR052173">
    <property type="entry name" value="Beta-lactam_resp_regulator"/>
</dbReference>
<accession>A0AAE3DEY3</accession>
<protein>
    <submittedName>
        <fullName evidence="4">M56 family metallopeptidase</fullName>
    </submittedName>
</protein>
<keyword evidence="2" id="KW-1133">Transmembrane helix</keyword>
<organism evidence="4 5">
    <name type="scientific">Brotocaccenecus cirricatena</name>
    <dbReference type="NCBI Taxonomy" id="3064195"/>
    <lineage>
        <taxon>Bacteria</taxon>
        <taxon>Bacillati</taxon>
        <taxon>Bacillota</taxon>
        <taxon>Clostridia</taxon>
        <taxon>Eubacteriales</taxon>
        <taxon>Oscillospiraceae</taxon>
        <taxon>Brotocaccenecus</taxon>
    </lineage>
</organism>
<evidence type="ECO:0000313" key="4">
    <source>
        <dbReference type="EMBL" id="MCC2130507.1"/>
    </source>
</evidence>
<feature type="transmembrane region" description="Helical" evidence="2">
    <location>
        <begin position="40"/>
        <end position="56"/>
    </location>
</feature>
<dbReference type="PANTHER" id="PTHR34978:SF3">
    <property type="entry name" value="SLR0241 PROTEIN"/>
    <property type="match status" value="1"/>
</dbReference>
<feature type="transmembrane region" description="Helical" evidence="2">
    <location>
        <begin position="6"/>
        <end position="28"/>
    </location>
</feature>
<feature type="region of interest" description="Disordered" evidence="1">
    <location>
        <begin position="288"/>
        <end position="307"/>
    </location>
</feature>
<feature type="transmembrane region" description="Helical" evidence="2">
    <location>
        <begin position="265"/>
        <end position="283"/>
    </location>
</feature>
<dbReference type="InterPro" id="IPR008756">
    <property type="entry name" value="Peptidase_M56"/>
</dbReference>
<gene>
    <name evidence="4" type="ORF">LKD37_13450</name>
</gene>
<dbReference type="Pfam" id="PF05569">
    <property type="entry name" value="Peptidase_M56"/>
    <property type="match status" value="1"/>
</dbReference>